<dbReference type="PANTHER" id="PTHR11530:SF11">
    <property type="entry name" value="D-ASPARTATE OXIDASE"/>
    <property type="match status" value="1"/>
</dbReference>
<dbReference type="SUPFAM" id="SSF54373">
    <property type="entry name" value="FAD-linked reductases, C-terminal domain"/>
    <property type="match status" value="1"/>
</dbReference>
<comment type="similarity">
    <text evidence="2">Belongs to the DAMOX/DASOX family.</text>
</comment>
<proteinExistence type="inferred from homology"/>
<name>A0A6A6BBY5_9PEZI</name>
<dbReference type="OrthoDB" id="2015447at2759"/>
<feature type="binding site" evidence="6">
    <location>
        <position position="284"/>
    </location>
    <ligand>
        <name>D-dopa</name>
        <dbReference type="ChEBI" id="CHEBI:149689"/>
    </ligand>
</feature>
<dbReference type="InterPro" id="IPR006076">
    <property type="entry name" value="FAD-dep_OxRdtase"/>
</dbReference>
<dbReference type="AlphaFoldDB" id="A0A6A6BBY5"/>
<evidence type="ECO:0000256" key="2">
    <source>
        <dbReference type="ARBA" id="ARBA00006730"/>
    </source>
</evidence>
<evidence type="ECO:0000313" key="8">
    <source>
        <dbReference type="EMBL" id="KAF2141118.1"/>
    </source>
</evidence>
<dbReference type="PIRSF" id="PIRSF000189">
    <property type="entry name" value="D-aa_oxidase"/>
    <property type="match status" value="1"/>
</dbReference>
<dbReference type="RefSeq" id="XP_033396831.1">
    <property type="nucleotide sequence ID" value="XM_033542195.1"/>
</dbReference>
<evidence type="ECO:0000256" key="5">
    <source>
        <dbReference type="ARBA" id="ARBA00023002"/>
    </source>
</evidence>
<protein>
    <recommendedName>
        <fullName evidence="7">FAD dependent oxidoreductase domain-containing protein</fullName>
    </recommendedName>
</protein>
<keyword evidence="9" id="KW-1185">Reference proteome</keyword>
<feature type="binding site" evidence="6">
    <location>
        <position position="223"/>
    </location>
    <ligand>
        <name>D-dopa</name>
        <dbReference type="ChEBI" id="CHEBI:149689"/>
    </ligand>
</feature>
<organism evidence="8 9">
    <name type="scientific">Aplosporella prunicola CBS 121167</name>
    <dbReference type="NCBI Taxonomy" id="1176127"/>
    <lineage>
        <taxon>Eukaryota</taxon>
        <taxon>Fungi</taxon>
        <taxon>Dikarya</taxon>
        <taxon>Ascomycota</taxon>
        <taxon>Pezizomycotina</taxon>
        <taxon>Dothideomycetes</taxon>
        <taxon>Dothideomycetes incertae sedis</taxon>
        <taxon>Botryosphaeriales</taxon>
        <taxon>Aplosporellaceae</taxon>
        <taxon>Aplosporella</taxon>
    </lineage>
</organism>
<gene>
    <name evidence="8" type="ORF">K452DRAFT_299160</name>
</gene>
<dbReference type="Proteomes" id="UP000799438">
    <property type="component" value="Unassembled WGS sequence"/>
</dbReference>
<dbReference type="SUPFAM" id="SSF51971">
    <property type="entry name" value="Nucleotide-binding domain"/>
    <property type="match status" value="1"/>
</dbReference>
<accession>A0A6A6BBY5</accession>
<comment type="cofactor">
    <cofactor evidence="1 6">
        <name>FAD</name>
        <dbReference type="ChEBI" id="CHEBI:57692"/>
    </cofactor>
</comment>
<feature type="binding site" evidence="6">
    <location>
        <position position="307"/>
    </location>
    <ligand>
        <name>D-dopa</name>
        <dbReference type="ChEBI" id="CHEBI:149689"/>
    </ligand>
</feature>
<dbReference type="GeneID" id="54299692"/>
<evidence type="ECO:0000256" key="1">
    <source>
        <dbReference type="ARBA" id="ARBA00001974"/>
    </source>
</evidence>
<feature type="domain" description="FAD dependent oxidoreductase" evidence="7">
    <location>
        <begin position="11"/>
        <end position="318"/>
    </location>
</feature>
<keyword evidence="4 6" id="KW-0274">FAD</keyword>
<keyword evidence="3" id="KW-0285">Flavoprotein</keyword>
<evidence type="ECO:0000259" key="7">
    <source>
        <dbReference type="Pfam" id="PF01266"/>
    </source>
</evidence>
<sequence>MTTTRAPRPIIAVVGAGVVGMASALLLTEAGYTVKIVARDLPGDSGTEWASPWAGALLAPFPEGDAAMQEESLRHYARLAATEPWCGVRTLPITEYYDDHTTDGMIWFRHLFPDFRWLAQSQLPGHAKLGFSYTGKVVNPTFFLPWLSAKLTGLGVTFTRATVSSLAEAVQLTGAAVVVNASGNGARVLAGDEGAVPVRGQTMFVRKSGFDRAVMYQGSEYTYAIPRTFSGGVIIGGVKGEGSTDAKVDKDTKRDILRRINAITDGSFADVDLERDVQDIVGFRPGRKAGVRVEREGDVVHAYGAGGLGYLYAFGIATKVRSLVQARAKI</sequence>
<dbReference type="InterPro" id="IPR006181">
    <property type="entry name" value="D-amino_acid_oxidase_CS"/>
</dbReference>
<dbReference type="PANTHER" id="PTHR11530">
    <property type="entry name" value="D-AMINO ACID OXIDASE"/>
    <property type="match status" value="1"/>
</dbReference>
<evidence type="ECO:0000256" key="3">
    <source>
        <dbReference type="ARBA" id="ARBA00022630"/>
    </source>
</evidence>
<dbReference type="GO" id="GO:0071949">
    <property type="term" value="F:FAD binding"/>
    <property type="evidence" value="ECO:0007669"/>
    <property type="project" value="InterPro"/>
</dbReference>
<reference evidence="8" key="1">
    <citation type="journal article" date="2020" name="Stud. Mycol.">
        <title>101 Dothideomycetes genomes: a test case for predicting lifestyles and emergence of pathogens.</title>
        <authorList>
            <person name="Haridas S."/>
            <person name="Albert R."/>
            <person name="Binder M."/>
            <person name="Bloem J."/>
            <person name="Labutti K."/>
            <person name="Salamov A."/>
            <person name="Andreopoulos B."/>
            <person name="Baker S."/>
            <person name="Barry K."/>
            <person name="Bills G."/>
            <person name="Bluhm B."/>
            <person name="Cannon C."/>
            <person name="Castanera R."/>
            <person name="Culley D."/>
            <person name="Daum C."/>
            <person name="Ezra D."/>
            <person name="Gonzalez J."/>
            <person name="Henrissat B."/>
            <person name="Kuo A."/>
            <person name="Liang C."/>
            <person name="Lipzen A."/>
            <person name="Lutzoni F."/>
            <person name="Magnuson J."/>
            <person name="Mondo S."/>
            <person name="Nolan M."/>
            <person name="Ohm R."/>
            <person name="Pangilinan J."/>
            <person name="Park H.-J."/>
            <person name="Ramirez L."/>
            <person name="Alfaro M."/>
            <person name="Sun H."/>
            <person name="Tritt A."/>
            <person name="Yoshinaga Y."/>
            <person name="Zwiers L.-H."/>
            <person name="Turgeon B."/>
            <person name="Goodwin S."/>
            <person name="Spatafora J."/>
            <person name="Crous P."/>
            <person name="Grigoriev I."/>
        </authorList>
    </citation>
    <scope>NUCLEOTIDE SEQUENCE</scope>
    <source>
        <strain evidence="8">CBS 121167</strain>
    </source>
</reference>
<feature type="binding site" evidence="6">
    <location>
        <position position="163"/>
    </location>
    <ligand>
        <name>FAD</name>
        <dbReference type="ChEBI" id="CHEBI:57692"/>
    </ligand>
</feature>
<dbReference type="Pfam" id="PF01266">
    <property type="entry name" value="DAO"/>
    <property type="match status" value="1"/>
</dbReference>
<dbReference type="PROSITE" id="PS00677">
    <property type="entry name" value="DAO"/>
    <property type="match status" value="1"/>
</dbReference>
<dbReference type="GO" id="GO:0005737">
    <property type="term" value="C:cytoplasm"/>
    <property type="evidence" value="ECO:0007669"/>
    <property type="project" value="TreeGrafter"/>
</dbReference>
<dbReference type="GO" id="GO:0019478">
    <property type="term" value="P:D-amino acid catabolic process"/>
    <property type="evidence" value="ECO:0007669"/>
    <property type="project" value="TreeGrafter"/>
</dbReference>
<dbReference type="GO" id="GO:0003884">
    <property type="term" value="F:D-amino-acid oxidase activity"/>
    <property type="evidence" value="ECO:0007669"/>
    <property type="project" value="InterPro"/>
</dbReference>
<dbReference type="Gene3D" id="3.40.50.720">
    <property type="entry name" value="NAD(P)-binding Rossmann-like Domain"/>
    <property type="match status" value="1"/>
</dbReference>
<keyword evidence="5" id="KW-0560">Oxidoreductase</keyword>
<dbReference type="Gene3D" id="3.30.9.10">
    <property type="entry name" value="D-Amino Acid Oxidase, subunit A, domain 2"/>
    <property type="match status" value="1"/>
</dbReference>
<dbReference type="EMBL" id="ML995488">
    <property type="protein sequence ID" value="KAF2141118.1"/>
    <property type="molecule type" value="Genomic_DNA"/>
</dbReference>
<evidence type="ECO:0000256" key="4">
    <source>
        <dbReference type="ARBA" id="ARBA00022827"/>
    </source>
</evidence>
<dbReference type="InterPro" id="IPR023209">
    <property type="entry name" value="DAO"/>
</dbReference>
<evidence type="ECO:0000256" key="6">
    <source>
        <dbReference type="PIRSR" id="PIRSR000189-1"/>
    </source>
</evidence>
<evidence type="ECO:0000313" key="9">
    <source>
        <dbReference type="Proteomes" id="UP000799438"/>
    </source>
</evidence>